<protein>
    <submittedName>
        <fullName evidence="1">NME/NM23 family member 9</fullName>
    </submittedName>
</protein>
<comment type="caution">
    <text evidence="1">The sequence shown here is derived from an EMBL/GenBank/DDBJ whole genome shotgun (WGS) entry which is preliminary data.</text>
</comment>
<dbReference type="InterPro" id="IPR036249">
    <property type="entry name" value="Thioredoxin-like_sf"/>
</dbReference>
<proteinExistence type="predicted"/>
<keyword evidence="2" id="KW-1185">Reference proteome</keyword>
<reference evidence="1 2" key="1">
    <citation type="journal article" date="2020" name="G3 (Bethesda)">
        <title>Draft Genome of the Common Snapping Turtle, Chelydra serpentina, a Model for Phenotypic Plasticity in Reptiles.</title>
        <authorList>
            <person name="Das D."/>
            <person name="Singh S.K."/>
            <person name="Bierstedt J."/>
            <person name="Erickson A."/>
            <person name="Galli G.L.J."/>
            <person name="Crossley D.A. 2nd"/>
            <person name="Rhen T."/>
        </authorList>
    </citation>
    <scope>NUCLEOTIDE SEQUENCE [LARGE SCALE GENOMIC DNA]</scope>
    <source>
        <strain evidence="1">KW</strain>
    </source>
</reference>
<dbReference type="Proteomes" id="UP000765507">
    <property type="component" value="Unassembled WGS sequence"/>
</dbReference>
<dbReference type="SUPFAM" id="SSF52833">
    <property type="entry name" value="Thioredoxin-like"/>
    <property type="match status" value="1"/>
</dbReference>
<organism evidence="1 2">
    <name type="scientific">Chelydra serpentina</name>
    <name type="common">Snapping turtle</name>
    <name type="synonym">Testudo serpentina</name>
    <dbReference type="NCBI Taxonomy" id="8475"/>
    <lineage>
        <taxon>Eukaryota</taxon>
        <taxon>Metazoa</taxon>
        <taxon>Chordata</taxon>
        <taxon>Craniata</taxon>
        <taxon>Vertebrata</taxon>
        <taxon>Euteleostomi</taxon>
        <taxon>Archelosauria</taxon>
        <taxon>Testudinata</taxon>
        <taxon>Testudines</taxon>
        <taxon>Cryptodira</taxon>
        <taxon>Durocryptodira</taxon>
        <taxon>Americhelydia</taxon>
        <taxon>Chelydroidea</taxon>
        <taxon>Chelydridae</taxon>
        <taxon>Chelydra</taxon>
    </lineage>
</organism>
<evidence type="ECO:0000313" key="1">
    <source>
        <dbReference type="EMBL" id="KAG6932112.1"/>
    </source>
</evidence>
<dbReference type="Gene3D" id="3.40.30.10">
    <property type="entry name" value="Glutaredoxin"/>
    <property type="match status" value="1"/>
</dbReference>
<dbReference type="PANTHER" id="PTHR46135">
    <property type="entry name" value="NME/NM23 FAMILY MEMBER 8"/>
    <property type="match status" value="1"/>
</dbReference>
<dbReference type="AlphaFoldDB" id="A0A8T1SSG3"/>
<sequence length="114" mass="12570">RSPGRPLPGNAVSEAPRVCAAAGIRGRGGVESLVRLHGPETQLHLRPPHTPADCTLRQHQLRIMASKKKEIILQVTVNNQELWEEMLGFKGLIVVDVYQGWCGPCRTVVNLSEK</sequence>
<gene>
    <name evidence="1" type="primary">NME9</name>
    <name evidence="1" type="ORF">G0U57_000242</name>
</gene>
<name>A0A8T1SSG3_CHESE</name>
<dbReference type="InterPro" id="IPR051766">
    <property type="entry name" value="TXND_domain-containing"/>
</dbReference>
<feature type="non-terminal residue" evidence="1">
    <location>
        <position position="1"/>
    </location>
</feature>
<dbReference type="PANTHER" id="PTHR46135:SF3">
    <property type="entry name" value="NME_NM23 FAMILY MEMBER 8"/>
    <property type="match status" value="1"/>
</dbReference>
<accession>A0A8T1SSG3</accession>
<dbReference type="EMBL" id="JAHGAV010000103">
    <property type="protein sequence ID" value="KAG6932112.1"/>
    <property type="molecule type" value="Genomic_DNA"/>
</dbReference>
<evidence type="ECO:0000313" key="2">
    <source>
        <dbReference type="Proteomes" id="UP000765507"/>
    </source>
</evidence>
<dbReference type="OrthoDB" id="10263751at2759"/>